<reference evidence="3" key="1">
    <citation type="submission" date="2016-10" db="EMBL/GenBank/DDBJ databases">
        <authorList>
            <person name="Varghese N."/>
            <person name="Submissions S."/>
        </authorList>
    </citation>
    <scope>NUCLEOTIDE SEQUENCE [LARGE SCALE GENOMIC DNA]</scope>
    <source>
        <strain evidence="3">IBRC-M 10760</strain>
    </source>
</reference>
<dbReference type="EMBL" id="FNBK01000024">
    <property type="protein sequence ID" value="SDG32511.1"/>
    <property type="molecule type" value="Genomic_DNA"/>
</dbReference>
<evidence type="ECO:0000313" key="2">
    <source>
        <dbReference type="EMBL" id="SDG32511.1"/>
    </source>
</evidence>
<evidence type="ECO:0000313" key="3">
    <source>
        <dbReference type="Proteomes" id="UP000199076"/>
    </source>
</evidence>
<feature type="region of interest" description="Disordered" evidence="1">
    <location>
        <begin position="289"/>
        <end position="310"/>
    </location>
</feature>
<evidence type="ECO:0000256" key="1">
    <source>
        <dbReference type="SAM" id="MobiDB-lite"/>
    </source>
</evidence>
<dbReference type="AlphaFoldDB" id="A0A1G7TBD6"/>
<gene>
    <name evidence="2" type="ORF">SAMN05216218_12426</name>
</gene>
<name>A0A1G7TBD6_9EURY</name>
<accession>A0A1G7TBD6</accession>
<sequence>MPSKRQLQRTAVAVGLLALIALSGCAGLSDTDSSTPSATQTPTAASTTSPSTIESSPSTPSATPTPTASPTTPNTTLLDQFPAGLTDTGLSNVTQMIRAHQTTAIKTPGVVTHRTHTNASTISIAASVRVAAERNLTRVQYVAQGQRITRNGTQNTTTAITANETSVRQYTVTDGNVTLDNRRNRTELFTRGLRGLSTARGPLQGALNRGNFTVTNVSKVDNTTSVVLRADQYAGGQRYNAQNIVTYNATVRITASGLIRSATERIVTERNENKRQYNFRYKFKPQSVNLPQRPQVPASIRLKSGDDSDS</sequence>
<protein>
    <submittedName>
        <fullName evidence="2">Uncharacterized protein</fullName>
    </submittedName>
</protein>
<organism evidence="2 3">
    <name type="scientific">Halorientalis regularis</name>
    <dbReference type="NCBI Taxonomy" id="660518"/>
    <lineage>
        <taxon>Archaea</taxon>
        <taxon>Methanobacteriati</taxon>
        <taxon>Methanobacteriota</taxon>
        <taxon>Stenosarchaea group</taxon>
        <taxon>Halobacteria</taxon>
        <taxon>Halobacteriales</taxon>
        <taxon>Haloarculaceae</taxon>
        <taxon>Halorientalis</taxon>
    </lineage>
</organism>
<proteinExistence type="predicted"/>
<dbReference type="PROSITE" id="PS51257">
    <property type="entry name" value="PROKAR_LIPOPROTEIN"/>
    <property type="match status" value="1"/>
</dbReference>
<feature type="compositionally biased region" description="Low complexity" evidence="1">
    <location>
        <begin position="31"/>
        <end position="76"/>
    </location>
</feature>
<keyword evidence="3" id="KW-1185">Reference proteome</keyword>
<dbReference type="Proteomes" id="UP000199076">
    <property type="component" value="Unassembled WGS sequence"/>
</dbReference>
<feature type="region of interest" description="Disordered" evidence="1">
    <location>
        <begin position="28"/>
        <end position="83"/>
    </location>
</feature>